<evidence type="ECO:0000313" key="2">
    <source>
        <dbReference type="EMBL" id="TQV76675.1"/>
    </source>
</evidence>
<keyword evidence="3" id="KW-1185">Reference proteome</keyword>
<dbReference type="EMBL" id="VIKR01000001">
    <property type="protein sequence ID" value="TQV76675.1"/>
    <property type="molecule type" value="Genomic_DNA"/>
</dbReference>
<dbReference type="OrthoDB" id="8019720at2"/>
<reference evidence="2 3" key="1">
    <citation type="submission" date="2019-06" db="EMBL/GenBank/DDBJ databases">
        <title>Draft genome of Aliikangiella marina GYP-15.</title>
        <authorList>
            <person name="Wang G."/>
        </authorList>
    </citation>
    <scope>NUCLEOTIDE SEQUENCE [LARGE SCALE GENOMIC DNA]</scope>
    <source>
        <strain evidence="2 3">GYP-15</strain>
    </source>
</reference>
<sequence length="647" mass="69026">MAKGKTGVLATLALNLTANSKGLYKGLRNSRRRTDTWANQMRRQIKTVSKAFAGIALAVAVAFSAMYAEQAKAIDQLGKTSDKLGIATQELAGLRLAAELTGVSQNNLDMGLQRMTRRLSEAAAGTGEAKNAIKELGLDAQTLAKLSPDKAFREISVAMNQIPNQADRVRLAFKLFDTEGVNLVNTLRLGKNGLAGAADEAEIFGLALTRIDVAKVEQANDQFTRIRAIGRGLAQQLTVQAAPAVGLLAEKFVGVAKEAGGMGNIAQMVITKIAGGVGMIGDFFNGLNAVWQGLKVGFVGFGTLVVTVIEGMFDGLSAFTQSFAERMLSPIRFALEFAAQYSDTAKEQLALIDGFVDKIGFEAPEAVRNAAAFMRDQLDSVKGSFNEVAMGPYPSDTIAQFFDEVKLISSESAEELIKNSPVSILNIDEAKQEVILENQKTLNDKLRAEQQKHFNKYGNVVKLFNDWEVKTTAQKAGAIIQITKGLAGPLVNESKKMFNLMKIARIGEAIMNTYAGINQAMASLPYPFNIAAATVVGAMGFANVAAIKKQKFRSAGSAVSVVPIGSGIGGGSAFGGGGASIPTIEDQREAIGEEEKSATVVNNINIGEVHGNDGRRVFEEIREYVRQGQTLIESGTRQAEVLAEDAA</sequence>
<dbReference type="AlphaFoldDB" id="A0A545THI9"/>
<dbReference type="RefSeq" id="WP_142888035.1">
    <property type="nucleotide sequence ID" value="NZ_VIKR01000001.1"/>
</dbReference>
<proteinExistence type="predicted"/>
<evidence type="ECO:0000256" key="1">
    <source>
        <dbReference type="SAM" id="Phobius"/>
    </source>
</evidence>
<comment type="caution">
    <text evidence="2">The sequence shown here is derived from an EMBL/GenBank/DDBJ whole genome shotgun (WGS) entry which is preliminary data.</text>
</comment>
<accession>A0A545THI9</accession>
<organism evidence="2 3">
    <name type="scientific">Aliikangiella marina</name>
    <dbReference type="NCBI Taxonomy" id="1712262"/>
    <lineage>
        <taxon>Bacteria</taxon>
        <taxon>Pseudomonadati</taxon>
        <taxon>Pseudomonadota</taxon>
        <taxon>Gammaproteobacteria</taxon>
        <taxon>Oceanospirillales</taxon>
        <taxon>Pleioneaceae</taxon>
        <taxon>Aliikangiella</taxon>
    </lineage>
</organism>
<feature type="transmembrane region" description="Helical" evidence="1">
    <location>
        <begin position="51"/>
        <end position="68"/>
    </location>
</feature>
<keyword evidence="1" id="KW-1133">Transmembrane helix</keyword>
<gene>
    <name evidence="2" type="ORF">FLL45_01565</name>
</gene>
<protein>
    <recommendedName>
        <fullName evidence="4">Bacteriophage tail tape measure N-terminal domain-containing protein</fullName>
    </recommendedName>
</protein>
<name>A0A545THI9_9GAMM</name>
<keyword evidence="1" id="KW-0812">Transmembrane</keyword>
<evidence type="ECO:0000313" key="3">
    <source>
        <dbReference type="Proteomes" id="UP000317839"/>
    </source>
</evidence>
<dbReference type="Proteomes" id="UP000317839">
    <property type="component" value="Unassembled WGS sequence"/>
</dbReference>
<evidence type="ECO:0008006" key="4">
    <source>
        <dbReference type="Google" id="ProtNLM"/>
    </source>
</evidence>
<feature type="transmembrane region" description="Helical" evidence="1">
    <location>
        <begin position="526"/>
        <end position="547"/>
    </location>
</feature>
<keyword evidence="1" id="KW-0472">Membrane</keyword>